<name>A0A3D0KGG1_9GAMM</name>
<comment type="caution">
    <text evidence="4">The sequence shown here is derived from an EMBL/GenBank/DDBJ whole genome shotgun (WGS) entry which is preliminary data.</text>
</comment>
<evidence type="ECO:0000256" key="1">
    <source>
        <dbReference type="ARBA" id="ARBA00038283"/>
    </source>
</evidence>
<feature type="region of interest" description="Disordered" evidence="2">
    <location>
        <begin position="236"/>
        <end position="264"/>
    </location>
</feature>
<dbReference type="Pfam" id="PF01051">
    <property type="entry name" value="Rep3_N"/>
    <property type="match status" value="1"/>
</dbReference>
<comment type="similarity">
    <text evidence="1">Belongs to the initiator RepB protein family.</text>
</comment>
<sequence length="294" mass="33438">MKKDDRPQVYKSNALIEAHFAASLMEQRILLACMAQVRRDGQITDEVMYRVSVEDVTPATHHSKDIYRQLAQAAHRLKHRDVWIAEYPNGAGTRPELLSTGWVQTIRYKKDQGCIELRFNKDILPYLSQLNSEFTGYCIDDIEGMTSQYAIRFYELLCQWQTKGQLELSVGWLRQALALDNKYPTYKDFRKRVIEPAIAQINTHTPVTVSYIPIKTGRSVTHLSLDFKIAATHKPTARTSAKASRPPNATSTPRSAPQAGKPMYGISPLMIERHKADGDSWEDAALKALYAKKR</sequence>
<accession>A0A3D0KGG1</accession>
<dbReference type="GO" id="GO:0003887">
    <property type="term" value="F:DNA-directed DNA polymerase activity"/>
    <property type="evidence" value="ECO:0007669"/>
    <property type="project" value="InterPro"/>
</dbReference>
<evidence type="ECO:0000259" key="3">
    <source>
        <dbReference type="Pfam" id="PF01051"/>
    </source>
</evidence>
<dbReference type="SUPFAM" id="SSF46785">
    <property type="entry name" value="Winged helix' DNA-binding domain"/>
    <property type="match status" value="2"/>
</dbReference>
<evidence type="ECO:0000256" key="2">
    <source>
        <dbReference type="SAM" id="MobiDB-lite"/>
    </source>
</evidence>
<dbReference type="Gene3D" id="1.10.10.10">
    <property type="entry name" value="Winged helix-like DNA-binding domain superfamily/Winged helix DNA-binding domain"/>
    <property type="match status" value="2"/>
</dbReference>
<dbReference type="InterPro" id="IPR036390">
    <property type="entry name" value="WH_DNA-bd_sf"/>
</dbReference>
<proteinExistence type="inferred from homology"/>
<dbReference type="InterPro" id="IPR000525">
    <property type="entry name" value="Initiator_Rep_WH1"/>
</dbReference>
<dbReference type="GO" id="GO:0006270">
    <property type="term" value="P:DNA replication initiation"/>
    <property type="evidence" value="ECO:0007669"/>
    <property type="project" value="InterPro"/>
</dbReference>
<protein>
    <submittedName>
        <fullName evidence="4">RepB family plasmid replication initiator protein</fullName>
    </submittedName>
</protein>
<dbReference type="EMBL" id="DOTR01000055">
    <property type="protein sequence ID" value="HCA02657.1"/>
    <property type="molecule type" value="Genomic_DNA"/>
</dbReference>
<gene>
    <name evidence="4" type="ORF">DEO68_10845</name>
</gene>
<dbReference type="AlphaFoldDB" id="A0A3D0KGG1"/>
<evidence type="ECO:0000313" key="4">
    <source>
        <dbReference type="EMBL" id="HCA02657.1"/>
    </source>
</evidence>
<dbReference type="InterPro" id="IPR036388">
    <property type="entry name" value="WH-like_DNA-bd_sf"/>
</dbReference>
<feature type="domain" description="Initiator Rep protein WH1" evidence="3">
    <location>
        <begin position="9"/>
        <end position="158"/>
    </location>
</feature>
<feature type="compositionally biased region" description="Polar residues" evidence="2">
    <location>
        <begin position="237"/>
        <end position="255"/>
    </location>
</feature>
<organism evidence="4">
    <name type="scientific">Halomonas campaniensis</name>
    <dbReference type="NCBI Taxonomy" id="213554"/>
    <lineage>
        <taxon>Bacteria</taxon>
        <taxon>Pseudomonadati</taxon>
        <taxon>Pseudomonadota</taxon>
        <taxon>Gammaproteobacteria</taxon>
        <taxon>Oceanospirillales</taxon>
        <taxon>Halomonadaceae</taxon>
        <taxon>Halomonas</taxon>
    </lineage>
</organism>
<dbReference type="Pfam" id="PF21205">
    <property type="entry name" value="Rep3_C"/>
    <property type="match status" value="1"/>
</dbReference>
<reference evidence="4" key="1">
    <citation type="journal article" date="2018" name="Nat. Biotechnol.">
        <title>A standardized bacterial taxonomy based on genome phylogeny substantially revises the tree of life.</title>
        <authorList>
            <person name="Parks D.H."/>
            <person name="Chuvochina M."/>
            <person name="Waite D.W."/>
            <person name="Rinke C."/>
            <person name="Skarshewski A."/>
            <person name="Chaumeil P.A."/>
            <person name="Hugenholtz P."/>
        </authorList>
    </citation>
    <scope>NUCLEOTIDE SEQUENCE [LARGE SCALE GENOMIC DNA]</scope>
    <source>
        <strain evidence="4">UBA11284</strain>
    </source>
</reference>